<comment type="subcellular location">
    <subcellularLocation>
        <location evidence="1">Membrane</location>
        <topology evidence="1">Multi-pass membrane protein</topology>
    </subcellularLocation>
</comment>
<evidence type="ECO:0000256" key="9">
    <source>
        <dbReference type="RuleBase" id="RU000488"/>
    </source>
</evidence>
<keyword evidence="3 9" id="KW-0813">Transport</keyword>
<evidence type="ECO:0008006" key="13">
    <source>
        <dbReference type="Google" id="ProtNLM"/>
    </source>
</evidence>
<dbReference type="Gene3D" id="1.50.40.10">
    <property type="entry name" value="Mitochondrial carrier domain"/>
    <property type="match status" value="1"/>
</dbReference>
<name>A0A8J4PY19_9MYCE</name>
<dbReference type="PANTHER" id="PTHR45683">
    <property type="entry name" value="MITOCHONDRIAL NICOTINAMIDE ADENINE DINUCLEOTIDE TRANSPORTER 1-RELATED-RELATED"/>
    <property type="match status" value="1"/>
</dbReference>
<dbReference type="InterPro" id="IPR018108">
    <property type="entry name" value="MCP_transmembrane"/>
</dbReference>
<organism evidence="11 12">
    <name type="scientific">Polysphondylium violaceum</name>
    <dbReference type="NCBI Taxonomy" id="133409"/>
    <lineage>
        <taxon>Eukaryota</taxon>
        <taxon>Amoebozoa</taxon>
        <taxon>Evosea</taxon>
        <taxon>Eumycetozoa</taxon>
        <taxon>Dictyostelia</taxon>
        <taxon>Dictyosteliales</taxon>
        <taxon>Dictyosteliaceae</taxon>
        <taxon>Polysphondylium</taxon>
    </lineage>
</organism>
<dbReference type="GO" id="GO:0016020">
    <property type="term" value="C:membrane"/>
    <property type="evidence" value="ECO:0007669"/>
    <property type="project" value="UniProtKB-SubCell"/>
</dbReference>
<gene>
    <name evidence="11" type="ORF">CYY_002942</name>
</gene>
<dbReference type="GO" id="GO:0006862">
    <property type="term" value="P:nucleotide transport"/>
    <property type="evidence" value="ECO:0007669"/>
    <property type="project" value="InterPro"/>
</dbReference>
<protein>
    <recommendedName>
        <fullName evidence="13">Mitochondrial substrate carrier family protein</fullName>
    </recommendedName>
</protein>
<dbReference type="AlphaFoldDB" id="A0A8J4PY19"/>
<evidence type="ECO:0000313" key="11">
    <source>
        <dbReference type="EMBL" id="KAF2075760.1"/>
    </source>
</evidence>
<dbReference type="Proteomes" id="UP000695562">
    <property type="component" value="Unassembled WGS sequence"/>
</dbReference>
<dbReference type="InterPro" id="IPR044712">
    <property type="entry name" value="SLC25A32-like"/>
</dbReference>
<evidence type="ECO:0000256" key="5">
    <source>
        <dbReference type="ARBA" id="ARBA00022737"/>
    </source>
</evidence>
<dbReference type="GO" id="GO:0055085">
    <property type="term" value="P:transmembrane transport"/>
    <property type="evidence" value="ECO:0007669"/>
    <property type="project" value="InterPro"/>
</dbReference>
<proteinExistence type="inferred from homology"/>
<comment type="caution">
    <text evidence="11">The sequence shown here is derived from an EMBL/GenBank/DDBJ whole genome shotgun (WGS) entry which is preliminary data.</text>
</comment>
<accession>A0A8J4PY19</accession>
<evidence type="ECO:0000256" key="10">
    <source>
        <dbReference type="SAM" id="Phobius"/>
    </source>
</evidence>
<dbReference type="Pfam" id="PF00153">
    <property type="entry name" value="Mito_carr"/>
    <property type="match status" value="3"/>
</dbReference>
<evidence type="ECO:0000256" key="7">
    <source>
        <dbReference type="ARBA" id="ARBA00023136"/>
    </source>
</evidence>
<keyword evidence="7 8" id="KW-0472">Membrane</keyword>
<evidence type="ECO:0000256" key="2">
    <source>
        <dbReference type="ARBA" id="ARBA00006375"/>
    </source>
</evidence>
<keyword evidence="4 8" id="KW-0812">Transmembrane</keyword>
<dbReference type="PROSITE" id="PS50920">
    <property type="entry name" value="SOLCAR"/>
    <property type="match status" value="3"/>
</dbReference>
<dbReference type="EMBL" id="AJWJ01000087">
    <property type="protein sequence ID" value="KAF2075760.1"/>
    <property type="molecule type" value="Genomic_DNA"/>
</dbReference>
<feature type="repeat" description="Solcar" evidence="8">
    <location>
        <begin position="12"/>
        <end position="104"/>
    </location>
</feature>
<dbReference type="SUPFAM" id="SSF103506">
    <property type="entry name" value="Mitochondrial carrier"/>
    <property type="match status" value="1"/>
</dbReference>
<dbReference type="OrthoDB" id="428293at2759"/>
<comment type="similarity">
    <text evidence="2 9">Belongs to the mitochondrial carrier (TC 2.A.29) family.</text>
</comment>
<evidence type="ECO:0000256" key="3">
    <source>
        <dbReference type="ARBA" id="ARBA00022448"/>
    </source>
</evidence>
<sequence>MNKTEQTPNKPLPPYYDGISASLGSTIAIVILQPFDLLKVRLQGSGFGKVSGTSVQKESLVGVFKNILKNEGVAQFWRGVGPTVLANGIAWGAYMHFYETFKNMVKEKQGVDQLSSKVHFMCGIAAGASQVFITNPIFLIKTRMQLQKPGAESYYTSFYDGVKKTVAREGYRGLYKGVVPALWLTSHGGIQMSAYEEIKLHFAKSSNKSLSNLTTTEIFIASSISKLIASTVLYPFQTIKTRLQDERNIVTKEDQRVYRGTADVAKKILKHEGLIGFYRGFIPNTLKVIPNSSITLLAYEEIKKLFQNANN</sequence>
<keyword evidence="5" id="KW-0677">Repeat</keyword>
<evidence type="ECO:0000256" key="1">
    <source>
        <dbReference type="ARBA" id="ARBA00004141"/>
    </source>
</evidence>
<dbReference type="FunFam" id="1.50.40.10:FF:000295">
    <property type="entry name" value="Mitochondrial substrate carrier family protein M"/>
    <property type="match status" value="1"/>
</dbReference>
<feature type="transmembrane region" description="Helical" evidence="10">
    <location>
        <begin position="118"/>
        <end position="140"/>
    </location>
</feature>
<dbReference type="InterPro" id="IPR023395">
    <property type="entry name" value="MCP_dom_sf"/>
</dbReference>
<feature type="repeat" description="Solcar" evidence="8">
    <location>
        <begin position="114"/>
        <end position="201"/>
    </location>
</feature>
<evidence type="ECO:0000256" key="8">
    <source>
        <dbReference type="PROSITE-ProRule" id="PRU00282"/>
    </source>
</evidence>
<keyword evidence="6 10" id="KW-1133">Transmembrane helix</keyword>
<feature type="repeat" description="Solcar" evidence="8">
    <location>
        <begin position="213"/>
        <end position="305"/>
    </location>
</feature>
<evidence type="ECO:0000313" key="12">
    <source>
        <dbReference type="Proteomes" id="UP000695562"/>
    </source>
</evidence>
<feature type="transmembrane region" description="Helical" evidence="10">
    <location>
        <begin position="76"/>
        <end position="98"/>
    </location>
</feature>
<keyword evidence="12" id="KW-1185">Reference proteome</keyword>
<evidence type="ECO:0000256" key="6">
    <source>
        <dbReference type="ARBA" id="ARBA00022989"/>
    </source>
</evidence>
<reference evidence="11" key="1">
    <citation type="submission" date="2020-01" db="EMBL/GenBank/DDBJ databases">
        <title>Development of genomics and gene disruption for Polysphondylium violaceum indicates a role for the polyketide synthase stlB in stalk morphogenesis.</title>
        <authorList>
            <person name="Narita B."/>
            <person name="Kawabe Y."/>
            <person name="Kin K."/>
            <person name="Saito T."/>
            <person name="Gibbs R."/>
            <person name="Kuspa A."/>
            <person name="Muzny D."/>
            <person name="Queller D."/>
            <person name="Richards S."/>
            <person name="Strassman J."/>
            <person name="Sucgang R."/>
            <person name="Worley K."/>
            <person name="Schaap P."/>
        </authorList>
    </citation>
    <scope>NUCLEOTIDE SEQUENCE</scope>
    <source>
        <strain evidence="11">QSvi11</strain>
    </source>
</reference>
<evidence type="ECO:0000256" key="4">
    <source>
        <dbReference type="ARBA" id="ARBA00022692"/>
    </source>
</evidence>